<keyword evidence="4" id="KW-0862">Zinc</keyword>
<dbReference type="InterPro" id="IPR025657">
    <property type="entry name" value="RadC_JAB"/>
</dbReference>
<comment type="similarity">
    <text evidence="6">Belongs to the UPF0758 family.</text>
</comment>
<dbReference type="Gene3D" id="3.40.140.10">
    <property type="entry name" value="Cytidine Deaminase, domain 2"/>
    <property type="match status" value="1"/>
</dbReference>
<accession>A0A7V3REC2</accession>
<proteinExistence type="inferred from homology"/>
<feature type="domain" description="MPN" evidence="7">
    <location>
        <begin position="111"/>
        <end position="232"/>
    </location>
</feature>
<dbReference type="PROSITE" id="PS50249">
    <property type="entry name" value="MPN"/>
    <property type="match status" value="1"/>
</dbReference>
<keyword evidence="5" id="KW-0482">Metalloprotease</keyword>
<evidence type="ECO:0000256" key="4">
    <source>
        <dbReference type="ARBA" id="ARBA00022833"/>
    </source>
</evidence>
<dbReference type="Pfam" id="PF20582">
    <property type="entry name" value="UPF0758_N"/>
    <property type="match status" value="1"/>
</dbReference>
<dbReference type="InterPro" id="IPR001405">
    <property type="entry name" value="UPF0758"/>
</dbReference>
<dbReference type="InterPro" id="IPR020891">
    <property type="entry name" value="UPF0758_CS"/>
</dbReference>
<organism evidence="8">
    <name type="scientific">Mesoaciditoga lauensis</name>
    <dbReference type="NCBI Taxonomy" id="1495039"/>
    <lineage>
        <taxon>Bacteria</taxon>
        <taxon>Thermotogati</taxon>
        <taxon>Thermotogota</taxon>
        <taxon>Thermotogae</taxon>
        <taxon>Mesoaciditogales</taxon>
        <taxon>Mesoaciditogaceae</taxon>
        <taxon>Mesoaciditoga</taxon>
    </lineage>
</organism>
<dbReference type="GO" id="GO:0006508">
    <property type="term" value="P:proteolysis"/>
    <property type="evidence" value="ECO:0007669"/>
    <property type="project" value="UniProtKB-KW"/>
</dbReference>
<dbReference type="NCBIfam" id="TIGR00608">
    <property type="entry name" value="radc"/>
    <property type="match status" value="1"/>
</dbReference>
<comment type="caution">
    <text evidence="8">The sequence shown here is derived from an EMBL/GenBank/DDBJ whole genome shotgun (WGS) entry which is preliminary data.</text>
</comment>
<dbReference type="GO" id="GO:0046872">
    <property type="term" value="F:metal ion binding"/>
    <property type="evidence" value="ECO:0007669"/>
    <property type="project" value="UniProtKB-KW"/>
</dbReference>
<dbReference type="PROSITE" id="PS01302">
    <property type="entry name" value="UPF0758"/>
    <property type="match status" value="1"/>
</dbReference>
<dbReference type="GO" id="GO:0008237">
    <property type="term" value="F:metallopeptidase activity"/>
    <property type="evidence" value="ECO:0007669"/>
    <property type="project" value="UniProtKB-KW"/>
</dbReference>
<evidence type="ECO:0000259" key="7">
    <source>
        <dbReference type="PROSITE" id="PS50249"/>
    </source>
</evidence>
<evidence type="ECO:0000256" key="2">
    <source>
        <dbReference type="ARBA" id="ARBA00022723"/>
    </source>
</evidence>
<evidence type="ECO:0000256" key="6">
    <source>
        <dbReference type="RuleBase" id="RU003797"/>
    </source>
</evidence>
<dbReference type="PANTHER" id="PTHR30471">
    <property type="entry name" value="DNA REPAIR PROTEIN RADC"/>
    <property type="match status" value="1"/>
</dbReference>
<evidence type="ECO:0000256" key="1">
    <source>
        <dbReference type="ARBA" id="ARBA00022670"/>
    </source>
</evidence>
<name>A0A7V3REC2_9BACT</name>
<dbReference type="EMBL" id="DTPE01000124">
    <property type="protein sequence ID" value="HGE75085.1"/>
    <property type="molecule type" value="Genomic_DNA"/>
</dbReference>
<keyword evidence="1" id="KW-0645">Protease</keyword>
<dbReference type="CDD" id="cd08071">
    <property type="entry name" value="MPN_DUF2466"/>
    <property type="match status" value="1"/>
</dbReference>
<dbReference type="InterPro" id="IPR037518">
    <property type="entry name" value="MPN"/>
</dbReference>
<dbReference type="InterPro" id="IPR046778">
    <property type="entry name" value="UPF0758_N"/>
</dbReference>
<dbReference type="AlphaFoldDB" id="A0A7V3REC2"/>
<dbReference type="Pfam" id="PF04002">
    <property type="entry name" value="RadC"/>
    <property type="match status" value="1"/>
</dbReference>
<reference evidence="8" key="1">
    <citation type="journal article" date="2020" name="mSystems">
        <title>Genome- and Community-Level Interaction Insights into Carbon Utilization and Element Cycling Functions of Hydrothermarchaeota in Hydrothermal Sediment.</title>
        <authorList>
            <person name="Zhou Z."/>
            <person name="Liu Y."/>
            <person name="Xu W."/>
            <person name="Pan J."/>
            <person name="Luo Z.H."/>
            <person name="Li M."/>
        </authorList>
    </citation>
    <scope>NUCLEOTIDE SEQUENCE [LARGE SCALE GENOMIC DNA]</scope>
    <source>
        <strain evidence="8">SpSt-966</strain>
    </source>
</reference>
<evidence type="ECO:0000256" key="5">
    <source>
        <dbReference type="ARBA" id="ARBA00023049"/>
    </source>
</evidence>
<keyword evidence="3" id="KW-0378">Hydrolase</keyword>
<gene>
    <name evidence="8" type="ORF">ENX73_03045</name>
</gene>
<evidence type="ECO:0000256" key="3">
    <source>
        <dbReference type="ARBA" id="ARBA00022801"/>
    </source>
</evidence>
<keyword evidence="2" id="KW-0479">Metal-binding</keyword>
<dbReference type="NCBIfam" id="NF000642">
    <property type="entry name" value="PRK00024.1"/>
    <property type="match status" value="1"/>
</dbReference>
<sequence length="232" mass="25819">MGTDFFRSGTHAFSYDMEKPRERAMERGIESLDDSELVAILLRTGTRGKNVIGVADEMFDKFDRSFIKMRAASLDEFLKISGVGKAKALTIQAALEIGQRLWRESLKEKKFLKSADDVYEFCKDMLLKNVEYVRVIVVDSQLGAMAVKDVTIGTANASLIHPREIFNVAIRYPSAGVIIVHNHPSGNPAPSREDEDATYRIKNAGEILGIKLIDHIVVASKGFYSFSKSGKL</sequence>
<protein>
    <submittedName>
        <fullName evidence="8">JAB domain-containing protein</fullName>
    </submittedName>
</protein>
<dbReference type="PANTHER" id="PTHR30471:SF3">
    <property type="entry name" value="UPF0758 PROTEIN YEES-RELATED"/>
    <property type="match status" value="1"/>
</dbReference>
<evidence type="ECO:0000313" key="8">
    <source>
        <dbReference type="EMBL" id="HGE75085.1"/>
    </source>
</evidence>